<keyword evidence="1" id="KW-0812">Transmembrane</keyword>
<protein>
    <submittedName>
        <fullName evidence="2">Secreted protein</fullName>
    </submittedName>
</protein>
<sequence>MNIHKIYIGLSVIAFTLMVICACTSKTPGKYSEKLGSTSDVVHFNEMVDSVVLIRV</sequence>
<gene>
    <name evidence="2" type="ORF">EVA_04271</name>
</gene>
<feature type="transmembrane region" description="Helical" evidence="1">
    <location>
        <begin position="6"/>
        <end position="25"/>
    </location>
</feature>
<feature type="non-terminal residue" evidence="2">
    <location>
        <position position="56"/>
    </location>
</feature>
<keyword evidence="1" id="KW-0472">Membrane</keyword>
<keyword evidence="1" id="KW-1133">Transmembrane helix</keyword>
<accession>J9GX49</accession>
<dbReference type="PROSITE" id="PS51257">
    <property type="entry name" value="PROKAR_LIPOPROTEIN"/>
    <property type="match status" value="1"/>
</dbReference>
<dbReference type="EMBL" id="AMCI01000837">
    <property type="protein sequence ID" value="EJX07618.1"/>
    <property type="molecule type" value="Genomic_DNA"/>
</dbReference>
<proteinExistence type="predicted"/>
<evidence type="ECO:0000313" key="2">
    <source>
        <dbReference type="EMBL" id="EJX07618.1"/>
    </source>
</evidence>
<organism evidence="2">
    <name type="scientific">gut metagenome</name>
    <dbReference type="NCBI Taxonomy" id="749906"/>
    <lineage>
        <taxon>unclassified sequences</taxon>
        <taxon>metagenomes</taxon>
        <taxon>organismal metagenomes</taxon>
    </lineage>
</organism>
<reference evidence="2" key="1">
    <citation type="journal article" date="2012" name="PLoS ONE">
        <title>Gene sets for utilization of primary and secondary nutrition supplies in the distal gut of endangered iberian lynx.</title>
        <authorList>
            <person name="Alcaide M."/>
            <person name="Messina E."/>
            <person name="Richter M."/>
            <person name="Bargiela R."/>
            <person name="Peplies J."/>
            <person name="Huws S.A."/>
            <person name="Newbold C.J."/>
            <person name="Golyshin P.N."/>
            <person name="Simon M.A."/>
            <person name="Lopez G."/>
            <person name="Yakimov M.M."/>
            <person name="Ferrer M."/>
        </authorList>
    </citation>
    <scope>NUCLEOTIDE SEQUENCE</scope>
</reference>
<comment type="caution">
    <text evidence="2">The sequence shown here is derived from an EMBL/GenBank/DDBJ whole genome shotgun (WGS) entry which is preliminary data.</text>
</comment>
<dbReference type="AlphaFoldDB" id="J9GX49"/>
<name>J9GX49_9ZZZZ</name>
<evidence type="ECO:0000256" key="1">
    <source>
        <dbReference type="SAM" id="Phobius"/>
    </source>
</evidence>